<sequence length="528" mass="56197">MLNKLNQPKGSTIGVLKDGRTVQEAIDELEKIKTRNVDPERFRETLTSSDDEVFEKLFAWLATQSDVVGTSSSSYITALPRMIELSGRTYTLTKRHVLDGNFGIQNGTILMSGEGEIIMGLDAGTKTRRHFLKYVHFEYIGSADRDTSLVTMARCFNSVVLFCNFIAGGDTARNRAPRTRYGLFAGSTRCWGFQLIGGEYYGGDCALRVGRANDHTGLTIRPGTVHHSRVINMLLCNPAGAEVSGCNIEHADNGAIGLGITSGTNTSGNAAHGVRINGVYFYNNGNGSSGSNVAPANILIGKDIPGTEGWDRPGELITSSRNTAHSITVSECYIVSPNTQNAWQVNALYGVSFLDNKVGLKGDATIHGVYDGTCANCWAVGNRDQGGKVFQFSSTATNTILTTRKGKWTPKIIGEGTAGNTTLSASGGAYSLDNGMVTVSCFAVVDTKDPNMAGNLNIKLPVACEDQQRGGTGISLTNVPDVPSPNGSIIVIGDTARIMLGSARLQPANVTTGTAIHFSVSYPADVKV</sequence>
<proteinExistence type="predicted"/>
<evidence type="ECO:0000313" key="1">
    <source>
        <dbReference type="EMBL" id="XCD29342.1"/>
    </source>
</evidence>
<protein>
    <submittedName>
        <fullName evidence="1">Uncharacterized protein</fullName>
    </submittedName>
</protein>
<reference evidence="1" key="1">
    <citation type="submission" date="2024-03" db="EMBL/GenBank/DDBJ databases">
        <title>This phage originates from the Bacteriophage catalogue of the Bacteriophage Competence Centre, Department of Microbiology und Biotechnology, Max Rubner-Institut, Kiel, Germany.</title>
        <authorList>
            <person name="Sprotte S."/>
            <person name="Brinks E."/>
        </authorList>
    </citation>
    <scope>NUCLEOTIDE SEQUENCE</scope>
</reference>
<dbReference type="EMBL" id="PP554576">
    <property type="protein sequence ID" value="XCD29342.1"/>
    <property type="molecule type" value="Genomic_DNA"/>
</dbReference>
<accession>A0AAU8BTF9</accession>
<name>A0AAU8BTF9_9VIRU</name>
<organism evidence="1">
    <name type="scientific">Klebsiella phage PMBT12</name>
    <dbReference type="NCBI Taxonomy" id="3137283"/>
    <lineage>
        <taxon>Viruses</taxon>
    </lineage>
</organism>